<gene>
    <name evidence="1" type="ORF">SMRZ_LOCUS13737</name>
</gene>
<evidence type="ECO:0000313" key="1">
    <source>
        <dbReference type="EMBL" id="VDP08111.1"/>
    </source>
</evidence>
<proteinExistence type="predicted"/>
<accession>A0A183MCG2</accession>
<protein>
    <submittedName>
        <fullName evidence="1">Uncharacterized protein</fullName>
    </submittedName>
</protein>
<evidence type="ECO:0000313" key="2">
    <source>
        <dbReference type="Proteomes" id="UP000277204"/>
    </source>
</evidence>
<reference evidence="1 2" key="1">
    <citation type="submission" date="2018-11" db="EMBL/GenBank/DDBJ databases">
        <authorList>
            <consortium name="Pathogen Informatics"/>
        </authorList>
    </citation>
    <scope>NUCLEOTIDE SEQUENCE [LARGE SCALE GENOMIC DNA]</scope>
    <source>
        <strain evidence="1 2">Zambia</strain>
    </source>
</reference>
<organism evidence="1 2">
    <name type="scientific">Schistosoma margrebowiei</name>
    <dbReference type="NCBI Taxonomy" id="48269"/>
    <lineage>
        <taxon>Eukaryota</taxon>
        <taxon>Metazoa</taxon>
        <taxon>Spiralia</taxon>
        <taxon>Lophotrochozoa</taxon>
        <taxon>Platyhelminthes</taxon>
        <taxon>Trematoda</taxon>
        <taxon>Digenea</taxon>
        <taxon>Strigeidida</taxon>
        <taxon>Schistosomatoidea</taxon>
        <taxon>Schistosomatidae</taxon>
        <taxon>Schistosoma</taxon>
    </lineage>
</organism>
<dbReference type="EMBL" id="UZAI01010979">
    <property type="protein sequence ID" value="VDP08111.1"/>
    <property type="molecule type" value="Genomic_DNA"/>
</dbReference>
<dbReference type="AlphaFoldDB" id="A0A183MCG2"/>
<keyword evidence="2" id="KW-1185">Reference proteome</keyword>
<dbReference type="Proteomes" id="UP000277204">
    <property type="component" value="Unassembled WGS sequence"/>
</dbReference>
<sequence length="37" mass="4505">MSLKLYFNKLRLLTINFKELNYIKKNQDVYIGECYST</sequence>
<name>A0A183MCG2_9TREM</name>